<dbReference type="Gene3D" id="3.30.70.100">
    <property type="match status" value="1"/>
</dbReference>
<name>A0A2G1VUY8_9FLAO</name>
<dbReference type="Gene3D" id="2.30.30.60">
    <property type="match status" value="1"/>
</dbReference>
<dbReference type="Pfam" id="PF05552">
    <property type="entry name" value="MS_channel_1st_1"/>
    <property type="match status" value="1"/>
</dbReference>
<dbReference type="SUPFAM" id="SSF50182">
    <property type="entry name" value="Sm-like ribonucleoproteins"/>
    <property type="match status" value="1"/>
</dbReference>
<evidence type="ECO:0000256" key="7">
    <source>
        <dbReference type="SAM" id="Phobius"/>
    </source>
</evidence>
<keyword evidence="6 7" id="KW-0472">Membrane</keyword>
<dbReference type="InterPro" id="IPR011066">
    <property type="entry name" value="MscS_channel_C_sf"/>
</dbReference>
<feature type="transmembrane region" description="Helical" evidence="7">
    <location>
        <begin position="106"/>
        <end position="125"/>
    </location>
</feature>
<comment type="subcellular location">
    <subcellularLocation>
        <location evidence="1">Cell membrane</location>
        <topology evidence="1">Multi-pass membrane protein</topology>
    </subcellularLocation>
</comment>
<protein>
    <submittedName>
        <fullName evidence="10">Mechanosensitive ion channel protein MscS</fullName>
    </submittedName>
</protein>
<proteinExistence type="inferred from homology"/>
<dbReference type="GO" id="GO:0005886">
    <property type="term" value="C:plasma membrane"/>
    <property type="evidence" value="ECO:0007669"/>
    <property type="project" value="UniProtKB-SubCell"/>
</dbReference>
<gene>
    <name evidence="10" type="ORF">CJ305_06420</name>
</gene>
<keyword evidence="4 7" id="KW-0812">Transmembrane</keyword>
<feature type="transmembrane region" description="Helical" evidence="7">
    <location>
        <begin position="40"/>
        <end position="60"/>
    </location>
</feature>
<keyword evidence="11" id="KW-1185">Reference proteome</keyword>
<dbReference type="InterPro" id="IPR006686">
    <property type="entry name" value="MscS_channel_CS"/>
</dbReference>
<accession>A0A2G1VUY8</accession>
<evidence type="ECO:0000256" key="5">
    <source>
        <dbReference type="ARBA" id="ARBA00022989"/>
    </source>
</evidence>
<evidence type="ECO:0000313" key="10">
    <source>
        <dbReference type="EMBL" id="PHQ30587.1"/>
    </source>
</evidence>
<organism evidence="10 11">
    <name type="scientific">Leeuwenhoekiella nanhaiensis</name>
    <dbReference type="NCBI Taxonomy" id="1655491"/>
    <lineage>
        <taxon>Bacteria</taxon>
        <taxon>Pseudomonadati</taxon>
        <taxon>Bacteroidota</taxon>
        <taxon>Flavobacteriia</taxon>
        <taxon>Flavobacteriales</taxon>
        <taxon>Flavobacteriaceae</taxon>
        <taxon>Leeuwenhoekiella</taxon>
    </lineage>
</organism>
<keyword evidence="3" id="KW-1003">Cell membrane</keyword>
<dbReference type="InterPro" id="IPR006685">
    <property type="entry name" value="MscS_channel_2nd"/>
</dbReference>
<dbReference type="Proteomes" id="UP000229433">
    <property type="component" value="Unassembled WGS sequence"/>
</dbReference>
<evidence type="ECO:0000256" key="4">
    <source>
        <dbReference type="ARBA" id="ARBA00022692"/>
    </source>
</evidence>
<dbReference type="InterPro" id="IPR023408">
    <property type="entry name" value="MscS_beta-dom_sf"/>
</dbReference>
<dbReference type="InterPro" id="IPR045275">
    <property type="entry name" value="MscS_archaea/bacteria_type"/>
</dbReference>
<feature type="domain" description="Mechanosensitive ion channel MscS C-terminal" evidence="9">
    <location>
        <begin position="202"/>
        <end position="285"/>
    </location>
</feature>
<dbReference type="SUPFAM" id="SSF82689">
    <property type="entry name" value="Mechanosensitive channel protein MscS (YggB), C-terminal domain"/>
    <property type="match status" value="1"/>
</dbReference>
<evidence type="ECO:0000259" key="9">
    <source>
        <dbReference type="Pfam" id="PF21082"/>
    </source>
</evidence>
<dbReference type="Pfam" id="PF21082">
    <property type="entry name" value="MS_channel_3rd"/>
    <property type="match status" value="1"/>
</dbReference>
<dbReference type="SUPFAM" id="SSF82861">
    <property type="entry name" value="Mechanosensitive channel protein MscS (YggB), transmembrane region"/>
    <property type="match status" value="1"/>
</dbReference>
<dbReference type="Pfam" id="PF00924">
    <property type="entry name" value="MS_channel_2nd"/>
    <property type="match status" value="1"/>
</dbReference>
<dbReference type="AlphaFoldDB" id="A0A2G1VUY8"/>
<dbReference type="EMBL" id="NQXA01000002">
    <property type="protein sequence ID" value="PHQ30587.1"/>
    <property type="molecule type" value="Genomic_DNA"/>
</dbReference>
<dbReference type="InterPro" id="IPR011014">
    <property type="entry name" value="MscS_channel_TM-2"/>
</dbReference>
<dbReference type="GO" id="GO:0008381">
    <property type="term" value="F:mechanosensitive monoatomic ion channel activity"/>
    <property type="evidence" value="ECO:0007669"/>
    <property type="project" value="InterPro"/>
</dbReference>
<keyword evidence="5 7" id="KW-1133">Transmembrane helix</keyword>
<dbReference type="InterPro" id="IPR010920">
    <property type="entry name" value="LSM_dom_sf"/>
</dbReference>
<dbReference type="OrthoDB" id="1522493at2"/>
<comment type="caution">
    <text evidence="10">The sequence shown here is derived from an EMBL/GenBank/DDBJ whole genome shotgun (WGS) entry which is preliminary data.</text>
</comment>
<evidence type="ECO:0000256" key="1">
    <source>
        <dbReference type="ARBA" id="ARBA00004651"/>
    </source>
</evidence>
<reference evidence="10 11" key="1">
    <citation type="submission" date="2017-08" db="EMBL/GenBank/DDBJ databases">
        <title>The whole genome shortgun sequences of strain Leeuwenhoekiella nanhaiensis G18 from the South China Sea.</title>
        <authorList>
            <person name="Liu Q."/>
        </authorList>
    </citation>
    <scope>NUCLEOTIDE SEQUENCE [LARGE SCALE GENOMIC DNA]</scope>
    <source>
        <strain evidence="10 11">G18</strain>
    </source>
</reference>
<evidence type="ECO:0000256" key="3">
    <source>
        <dbReference type="ARBA" id="ARBA00022475"/>
    </source>
</evidence>
<dbReference type="PANTHER" id="PTHR30221">
    <property type="entry name" value="SMALL-CONDUCTANCE MECHANOSENSITIVE CHANNEL"/>
    <property type="match status" value="1"/>
</dbReference>
<evidence type="ECO:0000259" key="8">
    <source>
        <dbReference type="Pfam" id="PF00924"/>
    </source>
</evidence>
<sequence>MLSILQTETQNHPEWTFLGYDFYKLIEKLQGWGESLILKLPNFVIAILVFALFWFAAKYVSKFVRNIMMRGVKQDSIRVMAGKTAFAITVLIGFFVALGVMDLDKVLTSVLAGAGVVGLAIGLALQGTLNNTFSGVILSFMPRLQLGDWVETNDYSGFVEDITLRNVTLKQADNNYVVVPNASIVDSPFKNWSQTARSRVFINCGVGYESDLEAVKKLTLETLKKEFEQQDSEEIEFFYESFGDSSINFVARFWAPVTKRKDMLAAQDLAIIAIKKAFDANDINIPFPIRTLDFGKNKFRSETITIANSGGGSAES</sequence>
<dbReference type="RefSeq" id="WP_099645417.1">
    <property type="nucleotide sequence ID" value="NZ_KZ319288.1"/>
</dbReference>
<evidence type="ECO:0000256" key="2">
    <source>
        <dbReference type="ARBA" id="ARBA00008017"/>
    </source>
</evidence>
<dbReference type="InterPro" id="IPR008910">
    <property type="entry name" value="MSC_TM_helix"/>
</dbReference>
<dbReference type="PROSITE" id="PS01246">
    <property type="entry name" value="UPF0003"/>
    <property type="match status" value="1"/>
</dbReference>
<comment type="similarity">
    <text evidence="2">Belongs to the MscS (TC 1.A.23) family.</text>
</comment>
<dbReference type="Gene3D" id="1.10.287.1260">
    <property type="match status" value="1"/>
</dbReference>
<dbReference type="PANTHER" id="PTHR30221:SF1">
    <property type="entry name" value="SMALL-CONDUCTANCE MECHANOSENSITIVE CHANNEL"/>
    <property type="match status" value="1"/>
</dbReference>
<dbReference type="InterPro" id="IPR049278">
    <property type="entry name" value="MS_channel_C"/>
</dbReference>
<feature type="domain" description="Mechanosensitive ion channel MscS" evidence="8">
    <location>
        <begin position="128"/>
        <end position="193"/>
    </location>
</feature>
<feature type="transmembrane region" description="Helical" evidence="7">
    <location>
        <begin position="81"/>
        <end position="100"/>
    </location>
</feature>
<evidence type="ECO:0000313" key="11">
    <source>
        <dbReference type="Proteomes" id="UP000229433"/>
    </source>
</evidence>
<evidence type="ECO:0000256" key="6">
    <source>
        <dbReference type="ARBA" id="ARBA00023136"/>
    </source>
</evidence>